<feature type="compositionally biased region" description="Basic residues" evidence="1">
    <location>
        <begin position="1539"/>
        <end position="1552"/>
    </location>
</feature>
<feature type="compositionally biased region" description="Polar residues" evidence="1">
    <location>
        <begin position="339"/>
        <end position="350"/>
    </location>
</feature>
<evidence type="ECO:0000313" key="2">
    <source>
        <dbReference type="EMBL" id="KAK1639091.1"/>
    </source>
</evidence>
<feature type="compositionally biased region" description="Basic residues" evidence="1">
    <location>
        <begin position="200"/>
        <end position="210"/>
    </location>
</feature>
<feature type="region of interest" description="Disordered" evidence="1">
    <location>
        <begin position="2357"/>
        <end position="2404"/>
    </location>
</feature>
<feature type="compositionally biased region" description="Acidic residues" evidence="1">
    <location>
        <begin position="353"/>
        <end position="372"/>
    </location>
</feature>
<feature type="compositionally biased region" description="Basic and acidic residues" evidence="1">
    <location>
        <begin position="855"/>
        <end position="887"/>
    </location>
</feature>
<evidence type="ECO:0000256" key="1">
    <source>
        <dbReference type="SAM" id="MobiDB-lite"/>
    </source>
</evidence>
<proteinExistence type="predicted"/>
<feature type="compositionally biased region" description="Low complexity" evidence="1">
    <location>
        <begin position="1524"/>
        <end position="1538"/>
    </location>
</feature>
<feature type="compositionally biased region" description="Polar residues" evidence="1">
    <location>
        <begin position="1569"/>
        <end position="1579"/>
    </location>
</feature>
<feature type="compositionally biased region" description="Basic and acidic residues" evidence="1">
    <location>
        <begin position="905"/>
        <end position="927"/>
    </location>
</feature>
<feature type="region of interest" description="Disordered" evidence="1">
    <location>
        <begin position="1885"/>
        <end position="2062"/>
    </location>
</feature>
<feature type="region of interest" description="Disordered" evidence="1">
    <location>
        <begin position="2277"/>
        <end position="2311"/>
    </location>
</feature>
<feature type="compositionally biased region" description="Pro residues" evidence="1">
    <location>
        <begin position="495"/>
        <end position="507"/>
    </location>
</feature>
<feature type="compositionally biased region" description="Polar residues" evidence="1">
    <location>
        <begin position="35"/>
        <end position="48"/>
    </location>
</feature>
<dbReference type="GeneID" id="85470952"/>
<feature type="compositionally biased region" description="Low complexity" evidence="1">
    <location>
        <begin position="312"/>
        <end position="324"/>
    </location>
</feature>
<evidence type="ECO:0000313" key="3">
    <source>
        <dbReference type="Proteomes" id="UP001243989"/>
    </source>
</evidence>
<feature type="region of interest" description="Disordered" evidence="1">
    <location>
        <begin position="905"/>
        <end position="952"/>
    </location>
</feature>
<gene>
    <name evidence="2" type="ORF">BDP81DRAFT_345358</name>
</gene>
<dbReference type="Proteomes" id="UP001243989">
    <property type="component" value="Unassembled WGS sequence"/>
</dbReference>
<feature type="compositionally biased region" description="Basic and acidic residues" evidence="1">
    <location>
        <begin position="1848"/>
        <end position="1860"/>
    </location>
</feature>
<feature type="compositionally biased region" description="Basic and acidic residues" evidence="1">
    <location>
        <begin position="648"/>
        <end position="727"/>
    </location>
</feature>
<feature type="compositionally biased region" description="Basic and acidic residues" evidence="1">
    <location>
        <begin position="1762"/>
        <end position="1781"/>
    </location>
</feature>
<feature type="region of interest" description="Disordered" evidence="1">
    <location>
        <begin position="854"/>
        <end position="887"/>
    </location>
</feature>
<feature type="compositionally biased region" description="Basic and acidic residues" evidence="1">
    <location>
        <begin position="1822"/>
        <end position="1836"/>
    </location>
</feature>
<feature type="compositionally biased region" description="Pro residues" evidence="1">
    <location>
        <begin position="2087"/>
        <end position="2100"/>
    </location>
</feature>
<feature type="compositionally biased region" description="Low complexity" evidence="1">
    <location>
        <begin position="1037"/>
        <end position="1051"/>
    </location>
</feature>
<feature type="non-terminal residue" evidence="2">
    <location>
        <position position="2404"/>
    </location>
</feature>
<evidence type="ECO:0008006" key="4">
    <source>
        <dbReference type="Google" id="ProtNLM"/>
    </source>
</evidence>
<feature type="compositionally biased region" description="Low complexity" evidence="1">
    <location>
        <begin position="1837"/>
        <end position="1847"/>
    </location>
</feature>
<feature type="compositionally biased region" description="Basic and acidic residues" evidence="1">
    <location>
        <begin position="1"/>
        <end position="13"/>
    </location>
</feature>
<feature type="compositionally biased region" description="Low complexity" evidence="1">
    <location>
        <begin position="49"/>
        <end position="68"/>
    </location>
</feature>
<dbReference type="EMBL" id="JAHMHQ010000006">
    <property type="protein sequence ID" value="KAK1639091.1"/>
    <property type="molecule type" value="Genomic_DNA"/>
</dbReference>
<organism evidence="2 3">
    <name type="scientific">Colletotrichum phormii</name>
    <dbReference type="NCBI Taxonomy" id="359342"/>
    <lineage>
        <taxon>Eukaryota</taxon>
        <taxon>Fungi</taxon>
        <taxon>Dikarya</taxon>
        <taxon>Ascomycota</taxon>
        <taxon>Pezizomycotina</taxon>
        <taxon>Sordariomycetes</taxon>
        <taxon>Hypocreomycetidae</taxon>
        <taxon>Glomerellales</taxon>
        <taxon>Glomerellaceae</taxon>
        <taxon>Colletotrichum</taxon>
        <taxon>Colletotrichum acutatum species complex</taxon>
    </lineage>
</organism>
<feature type="compositionally biased region" description="Low complexity" evidence="1">
    <location>
        <begin position="163"/>
        <end position="174"/>
    </location>
</feature>
<feature type="compositionally biased region" description="Low complexity" evidence="1">
    <location>
        <begin position="96"/>
        <end position="121"/>
    </location>
</feature>
<feature type="compositionally biased region" description="Basic and acidic residues" evidence="1">
    <location>
        <begin position="1788"/>
        <end position="1809"/>
    </location>
</feature>
<reference evidence="2" key="1">
    <citation type="submission" date="2021-06" db="EMBL/GenBank/DDBJ databases">
        <title>Comparative genomics, transcriptomics and evolutionary studies reveal genomic signatures of adaptation to plant cell wall in hemibiotrophic fungi.</title>
        <authorList>
            <consortium name="DOE Joint Genome Institute"/>
            <person name="Baroncelli R."/>
            <person name="Diaz J.F."/>
            <person name="Benocci T."/>
            <person name="Peng M."/>
            <person name="Battaglia E."/>
            <person name="Haridas S."/>
            <person name="Andreopoulos W."/>
            <person name="Labutti K."/>
            <person name="Pangilinan J."/>
            <person name="Floch G.L."/>
            <person name="Makela M.R."/>
            <person name="Henrissat B."/>
            <person name="Grigoriev I.V."/>
            <person name="Crouch J.A."/>
            <person name="De Vries R.P."/>
            <person name="Sukno S.A."/>
            <person name="Thon M.R."/>
        </authorList>
    </citation>
    <scope>NUCLEOTIDE SEQUENCE</scope>
    <source>
        <strain evidence="2">CBS 102054</strain>
    </source>
</reference>
<feature type="compositionally biased region" description="Pro residues" evidence="1">
    <location>
        <begin position="1940"/>
        <end position="1951"/>
    </location>
</feature>
<feature type="compositionally biased region" description="Polar residues" evidence="1">
    <location>
        <begin position="1631"/>
        <end position="1640"/>
    </location>
</feature>
<keyword evidence="3" id="KW-1185">Reference proteome</keyword>
<feature type="region of interest" description="Disordered" evidence="1">
    <location>
        <begin position="1263"/>
        <end position="1868"/>
    </location>
</feature>
<feature type="region of interest" description="Disordered" evidence="1">
    <location>
        <begin position="1221"/>
        <end position="1251"/>
    </location>
</feature>
<name>A0AAI9ZVS6_9PEZI</name>
<feature type="compositionally biased region" description="Basic residues" evidence="1">
    <location>
        <begin position="1338"/>
        <end position="1351"/>
    </location>
</feature>
<feature type="compositionally biased region" description="Basic and acidic residues" evidence="1">
    <location>
        <begin position="1134"/>
        <end position="1163"/>
    </location>
</feature>
<feature type="compositionally biased region" description="Basic and acidic residues" evidence="1">
    <location>
        <begin position="1705"/>
        <end position="1722"/>
    </location>
</feature>
<feature type="compositionally biased region" description="Basic and acidic residues" evidence="1">
    <location>
        <begin position="561"/>
        <end position="620"/>
    </location>
</feature>
<feature type="compositionally biased region" description="Polar residues" evidence="1">
    <location>
        <begin position="1996"/>
        <end position="2007"/>
    </location>
</feature>
<feature type="compositionally biased region" description="Basic and acidic residues" evidence="1">
    <location>
        <begin position="1733"/>
        <end position="1753"/>
    </location>
</feature>
<feature type="region of interest" description="Disordered" evidence="1">
    <location>
        <begin position="1"/>
        <end position="542"/>
    </location>
</feature>
<feature type="compositionally biased region" description="Basic and acidic residues" evidence="1">
    <location>
        <begin position="938"/>
        <end position="947"/>
    </location>
</feature>
<feature type="compositionally biased region" description="Basic and acidic residues" evidence="1">
    <location>
        <begin position="1677"/>
        <end position="1697"/>
    </location>
</feature>
<feature type="compositionally biased region" description="Basic and acidic residues" evidence="1">
    <location>
        <begin position="1641"/>
        <end position="1666"/>
    </location>
</feature>
<feature type="region of interest" description="Disordered" evidence="1">
    <location>
        <begin position="971"/>
        <end position="1208"/>
    </location>
</feature>
<feature type="compositionally biased region" description="Basic and acidic residues" evidence="1">
    <location>
        <begin position="291"/>
        <end position="302"/>
    </location>
</feature>
<accession>A0AAI9ZVS6</accession>
<feature type="compositionally biased region" description="Polar residues" evidence="1">
    <location>
        <begin position="2203"/>
        <end position="2221"/>
    </location>
</feature>
<feature type="compositionally biased region" description="Basic and acidic residues" evidence="1">
    <location>
        <begin position="2357"/>
        <end position="2368"/>
    </location>
</feature>
<feature type="region of interest" description="Disordered" evidence="1">
    <location>
        <begin position="557"/>
        <end position="839"/>
    </location>
</feature>
<feature type="compositionally biased region" description="Polar residues" evidence="1">
    <location>
        <begin position="1065"/>
        <end position="1084"/>
    </location>
</feature>
<feature type="compositionally biased region" description="Low complexity" evidence="1">
    <location>
        <begin position="1109"/>
        <end position="1133"/>
    </location>
</feature>
<feature type="compositionally biased region" description="Basic and acidic residues" evidence="1">
    <location>
        <begin position="1968"/>
        <end position="1985"/>
    </location>
</feature>
<feature type="compositionally biased region" description="Basic residues" evidence="1">
    <location>
        <begin position="2382"/>
        <end position="2394"/>
    </location>
</feature>
<feature type="compositionally biased region" description="Basic and acidic residues" evidence="1">
    <location>
        <begin position="1293"/>
        <end position="1337"/>
    </location>
</feature>
<feature type="compositionally biased region" description="Basic and acidic residues" evidence="1">
    <location>
        <begin position="1580"/>
        <end position="1592"/>
    </location>
</feature>
<dbReference type="RefSeq" id="XP_060447698.1">
    <property type="nucleotide sequence ID" value="XM_060586090.1"/>
</dbReference>
<sequence length="2404" mass="267246">MMRDPRRRSPESSRRRRRDRRDSREQLATAADESVISSIPGPSSRAPTQQQPLPSLYSPSQSQYSQSYTEAQRYPETERYAAPFERYYDPQRYGEPQRYPQPEQYQQHQQHQPQQPQQPQQQYPPPEAFVQPLGYGQPERYAQPQEYQGQHHQPERMRPRGGSSASSSSSTSSSMLNISARSPKFGGLFNTFFRAPSEQRKRRRRKKQKARILSFGNSSSSSVNSDMAYGRGYIDRDKSQLTSPAPQAYASPSLYRTEPADARQQQQQPPPVPRDKTDEEILEIGRQLQDIARRQNDHDLKSAAKSRTSQLAGTAAGAAAAAAAFSHFRSKSKSDTKTRGSGTSKPNENASSSDDDWESASEDESTTTDDSDNGLAYGSAVKPSKSARISTAPPEQIKPPSRRSTIVDPRLFGPVNSLRGAVKSPCGFGEEDPRSAGSSRRHHEETVAQVESPKTGKQPMQRIYPVPTSDPDKFDYDRSSVTSSRQDVPQRARPDPVPIQQPIPIVPLPSKVYDAERFEEEEERRNSKQPRQPPKGRSAAENAIAGVGIAAAALGATMAANRRDSSEYLERRDDGRSEVRDHHREEYRDSWQNRRKEEEPERPVRIELEDRDPRDQNDPRRPHRRNNVEIIDDRDKHRAGRSDLAYEALKKPDVETDPRPEVYKLPQGDEIRVEYDPKDDRRPREEPKEPRRDDRKPVVVVDERRDAKRVEKPTEAPREKHGVEHPEAPNAQAPIDPFQFQVADDAFQTPKYATPKRPLTPQVVTVDREPNFDDSPPRKPDYSESRMSRKDSFELEKRLEQYQQGARDRSRTPEPRRRRDSLQEEQHAAKSIYEEAKHATVPIAAAAIASAIAVEEERSRKHRNDQVTEDGSRDRSRATKDAVQEEADRYYRETVIARKIAKDEIRSRSASPHDESVVGKWQDHDEGPDIVTIVTPPEMDHPHDKSPYDAPNADVRIDHVIIPDELSRFRLPHRRLDPGAQPIFQSRDPSAERERPLLNLVLPTPFVTPRHTPAPEKQAEQQPSSRSQEPVQPRSVTSTEPPSSATAPTTEIVFGPRGEVVERPTTPTAKSVTWGENETKSFQIESPEPPKKAPSSTSSKSKKKKKLGKSSPWGIIAAGVAGGAAVAAVSEASEAPKMRDPFESKPDEDRERHSPPESPKSRSVEPISPIIEAAPSKLTTSFEDEADLPPAPGPKPSSPQTSRMPGAFADDLEFASVLAAGLQDTGFDPNIVIDNPTYMRRDSPPGQSEPAVYHQPFAETVTDLGIYGPDHNHDGPTTGDRGFVMGEVPETPVAEKELHNGHAADSPRDKERRDKGKAKEVPFVEREPLVEETEPSRKLSKKEKRKQKASKRQSLDNALPDETYDVPESRSQREPASSSAPAPVYERPHGYYDVPEATSRPEPNPFAPMDQAYARTHSYHDVAEAGPQPAPAPYSQAVPTYDRPHSYYGEPTIAYRDQPAPYAETGPPYERPHSYYDTPQSPETVVALGPKTREFQDAPTWDLPNSSGTAHSYDETPASRAVDSEAAPADAEASPSAKSSKKDKKKKKKNRASRSDIVVTYDDDEPETQEPSSYNNESSTSREKLPEKESYRSSEPQEAGDDAWDEPAKKKKSKKSKQSSDEWTDVEKQSDYTATPTAERSSTRDGLEDWDDLPAKSQRDRSKFEDGDVSSVVSDPSSRREKSERRSKSSRQDDRDVSSVVSDPASRRDKSDRRSRSSRYEDADASSVVSDPSSRREKSDRRSRSSRFDDRDASSVVSDPATRSEKSERRSKSRREDERDAASVVSDRSSRREKSDRTSNGTRYDDDAKSVVSESSERKRRSRDDKKSPKEDEKRSSGFFNNFFGNRSSKDVSGKDEKSSFLDNAGTLGAGAGLASAVAALGSMMSRSNANEPQLEESSDALRHRERSASPPRDVDIVDPEIVPRTIRPAIDPQYGDFLPLPPSPMPPSTPGSPTQTDLDELPALPDSRPETPPEERRRQHETKTPKTHARKRSNMETPTRSPSQTAVPFKLRLGQRSAPSSPGTFGVSPVTSPAVPTFPETTHITPPHPASLSRRPSRPISWENSREIKPLYLLEQARQESAAQPMEPPIDFPELPPSEPSSRESPAPEFALRDEDVNYFHQLQASPFEPDLRLDTDMSRYPEQTTRRFSSQETTPKAEHAIQHASAMFDAASPGLPATADAARGVDLSEHELEKLPALPASSLTSPTTRLETVSASPLSQERDLPAPSVAGTAVTLTELHDLPALPASPVASPATAIASPIHHAAKLEQLPALPDSPVTHATEMPEPEQVEITSKERNTPSSPTPDRSRDIAANLTEVDHDGHSRDDAIGALLGGAAAGLGAAYLTDRLKSHDKSAELGREAKALEATEPAEPPMVEAKKSKKDKKKKKKGKGASVDGPILP</sequence>
<protein>
    <recommendedName>
        <fullName evidence="4">Involucrin repeat protein</fullName>
    </recommendedName>
</protein>
<feature type="region of interest" description="Disordered" evidence="1">
    <location>
        <begin position="2181"/>
        <end position="2229"/>
    </location>
</feature>
<feature type="region of interest" description="Disordered" evidence="1">
    <location>
        <begin position="2079"/>
        <end position="2116"/>
    </location>
</feature>
<feature type="compositionally biased region" description="Basic and acidic residues" evidence="1">
    <location>
        <begin position="766"/>
        <end position="838"/>
    </location>
</feature>
<feature type="compositionally biased region" description="Polar residues" evidence="1">
    <location>
        <begin position="1020"/>
        <end position="1036"/>
    </location>
</feature>
<comment type="caution">
    <text evidence="2">The sequence shown here is derived from an EMBL/GenBank/DDBJ whole genome shotgun (WGS) entry which is preliminary data.</text>
</comment>